<reference evidence="10 11" key="1">
    <citation type="submission" date="2017-04" db="EMBL/GenBank/DDBJ databases">
        <authorList>
            <person name="Varghese N."/>
            <person name="Submissions S."/>
        </authorList>
    </citation>
    <scope>NUCLEOTIDE SEQUENCE [LARGE SCALE GENOMIC DNA]</scope>
    <source>
        <strain evidence="10 11">VKM Ac-1784</strain>
    </source>
</reference>
<comment type="function">
    <text evidence="6">The UvrABC repair system catalyzes the recognition and processing of DNA lesions. UvrC both incises the 5' and 3' sides of the lesion. The N-terminal half is responsible for the 3' incision and the C-terminal half is responsible for the 5' incision.</text>
</comment>
<dbReference type="InterPro" id="IPR001162">
    <property type="entry name" value="UvrC_RNase_H_dom"/>
</dbReference>
<feature type="domain" description="UVR" evidence="7">
    <location>
        <begin position="213"/>
        <end position="248"/>
    </location>
</feature>
<dbReference type="SUPFAM" id="SSF46600">
    <property type="entry name" value="C-terminal UvrC-binding domain of UvrB"/>
    <property type="match status" value="1"/>
</dbReference>
<dbReference type="Gene3D" id="3.30.420.340">
    <property type="entry name" value="UvrC, RNAse H endonuclease domain"/>
    <property type="match status" value="1"/>
</dbReference>
<dbReference type="HAMAP" id="MF_00203">
    <property type="entry name" value="UvrC"/>
    <property type="match status" value="1"/>
</dbReference>
<evidence type="ECO:0000256" key="1">
    <source>
        <dbReference type="ARBA" id="ARBA00022490"/>
    </source>
</evidence>
<comment type="subunit">
    <text evidence="6">Interacts with UvrB in an incision complex.</text>
</comment>
<dbReference type="InterPro" id="IPR003583">
    <property type="entry name" value="Hlx-hairpin-Hlx_DNA-bd_motif"/>
</dbReference>
<dbReference type="Gene3D" id="1.10.150.20">
    <property type="entry name" value="5' to 3' exonuclease, C-terminal subdomain"/>
    <property type="match status" value="1"/>
</dbReference>
<dbReference type="SMART" id="SM00465">
    <property type="entry name" value="GIYc"/>
    <property type="match status" value="1"/>
</dbReference>
<keyword evidence="4 6" id="KW-0267">Excision nuclease</keyword>
<dbReference type="EMBL" id="FXWJ01000002">
    <property type="protein sequence ID" value="SMQ66716.1"/>
    <property type="molecule type" value="Genomic_DNA"/>
</dbReference>
<keyword evidence="3 6" id="KW-0228">DNA excision</keyword>
<evidence type="ECO:0000256" key="2">
    <source>
        <dbReference type="ARBA" id="ARBA00022763"/>
    </source>
</evidence>
<keyword evidence="2 6" id="KW-0227">DNA damage</keyword>
<organism evidence="10 11">
    <name type="scientific">Plantibacter elymi</name>
    <name type="common">nom. nud.</name>
    <dbReference type="NCBI Taxonomy" id="199708"/>
    <lineage>
        <taxon>Bacteria</taxon>
        <taxon>Bacillati</taxon>
        <taxon>Actinomycetota</taxon>
        <taxon>Actinomycetes</taxon>
        <taxon>Micrococcales</taxon>
        <taxon>Microbacteriaceae</taxon>
        <taxon>Plantibacter</taxon>
    </lineage>
</organism>
<keyword evidence="6" id="KW-0742">SOS response</keyword>
<dbReference type="InterPro" id="IPR004791">
    <property type="entry name" value="UvrC"/>
</dbReference>
<dbReference type="Pfam" id="PF02151">
    <property type="entry name" value="UVR"/>
    <property type="match status" value="1"/>
</dbReference>
<dbReference type="Gene3D" id="3.40.1440.10">
    <property type="entry name" value="GIY-YIG endonuclease"/>
    <property type="match status" value="1"/>
</dbReference>
<evidence type="ECO:0000313" key="11">
    <source>
        <dbReference type="Proteomes" id="UP000194464"/>
    </source>
</evidence>
<dbReference type="Proteomes" id="UP000194464">
    <property type="component" value="Unassembled WGS sequence"/>
</dbReference>
<feature type="domain" description="UvrC family homology region profile" evidence="9">
    <location>
        <begin position="264"/>
        <end position="509"/>
    </location>
</feature>
<dbReference type="InterPro" id="IPR047296">
    <property type="entry name" value="GIY-YIG_UvrC_Cho"/>
</dbReference>
<dbReference type="PANTHER" id="PTHR30562:SF1">
    <property type="entry name" value="UVRABC SYSTEM PROTEIN C"/>
    <property type="match status" value="1"/>
</dbReference>
<sequence>MVAVRGGSGLAYRPKAGEIPTMPGVYRFSDDSGRVLYVGKAMNLRARLSNYFAPLHTLHERTRRMVTTATGVTWTTVGSDVEALQLEYTWIKEYDPPFNVKFRDDKSYPYLAVTLGDEAPRVMVTRNTRIPGAKYFGPYPKIWAVHDTVDLMIKVFPIRTCSDSAYKRAMASGKPCFPGQIGRCGGPCSGKVTIEEHRAIVDDFVSFMVGNDRRFTTRITADMKAAAARQDYESAAVYRDQLQALDQVLAKSAVVLRDAVDADLFGIDHDELAASVQQFIVRGGRIRGVRSWTVDKELDMSTAELVDSVVQRVYAAASGTEVPREVLVPELPDDAESLEDWLAERRGSKVALRVAQRGEKATLMETAVVNAKQALMLYKTRRSSDFVARTQALEDIRDALGMPEAPLRIECFDVSHLSGTNIVASMVVFEDGLSRKDEYRRFGVAESTDDTDSIYQVVSRRLAHLTSSEPVETVDETTGERKRRKFTYPPQLLIVDGGQPQVAAAARALEESGLTGITLCGLAKRLEEIWLPDDPYPVILPRGSEALFLLQRVRDEAHRFAISFQRQKRKRDISTVLGEIPGLGPAKVRELLKHFGSVARLKTATPAEITEVKGIGDKLAATVHEALTSGSAQPSQASRNG</sequence>
<feature type="domain" description="GIY-YIG" evidence="8">
    <location>
        <begin position="21"/>
        <end position="100"/>
    </location>
</feature>
<dbReference type="InterPro" id="IPR050066">
    <property type="entry name" value="UvrABC_protein_C"/>
</dbReference>
<dbReference type="InterPro" id="IPR000305">
    <property type="entry name" value="GIY-YIG_endonuc"/>
</dbReference>
<dbReference type="InterPro" id="IPR010994">
    <property type="entry name" value="RuvA_2-like"/>
</dbReference>
<dbReference type="Pfam" id="PF08459">
    <property type="entry name" value="UvrC_RNaseH_dom"/>
    <property type="match status" value="1"/>
</dbReference>
<dbReference type="InterPro" id="IPR035901">
    <property type="entry name" value="GIY-YIG_endonuc_sf"/>
</dbReference>
<comment type="caution">
    <text evidence="10">The sequence shown here is derived from an EMBL/GenBank/DDBJ whole genome shotgun (WGS) entry which is preliminary data.</text>
</comment>
<evidence type="ECO:0000256" key="6">
    <source>
        <dbReference type="HAMAP-Rule" id="MF_00203"/>
    </source>
</evidence>
<name>A0ABY1RCK8_9MICO</name>
<dbReference type="InterPro" id="IPR036876">
    <property type="entry name" value="UVR_dom_sf"/>
</dbReference>
<dbReference type="PANTHER" id="PTHR30562">
    <property type="entry name" value="UVRC/OXIDOREDUCTASE"/>
    <property type="match status" value="1"/>
</dbReference>
<accession>A0ABY1RCK8</accession>
<dbReference type="CDD" id="cd10434">
    <property type="entry name" value="GIY-YIG_UvrC_Cho"/>
    <property type="match status" value="1"/>
</dbReference>
<comment type="subcellular location">
    <subcellularLocation>
        <location evidence="6">Cytoplasm</location>
    </subcellularLocation>
</comment>
<gene>
    <name evidence="6" type="primary">uvrC</name>
    <name evidence="10" type="ORF">SAMN06295909_1150</name>
</gene>
<evidence type="ECO:0000259" key="7">
    <source>
        <dbReference type="PROSITE" id="PS50151"/>
    </source>
</evidence>
<dbReference type="Pfam" id="PF22920">
    <property type="entry name" value="UvrC_RNaseH"/>
    <property type="match status" value="1"/>
</dbReference>
<dbReference type="PROSITE" id="PS50164">
    <property type="entry name" value="GIY_YIG"/>
    <property type="match status" value="1"/>
</dbReference>
<protein>
    <recommendedName>
        <fullName evidence="6">UvrABC system protein C</fullName>
        <shortName evidence="6">Protein UvrC</shortName>
    </recommendedName>
    <alternativeName>
        <fullName evidence="6">Excinuclease ABC subunit C</fullName>
    </alternativeName>
</protein>
<dbReference type="SUPFAM" id="SSF47781">
    <property type="entry name" value="RuvA domain 2-like"/>
    <property type="match status" value="1"/>
</dbReference>
<evidence type="ECO:0000259" key="8">
    <source>
        <dbReference type="PROSITE" id="PS50164"/>
    </source>
</evidence>
<evidence type="ECO:0000259" key="9">
    <source>
        <dbReference type="PROSITE" id="PS50165"/>
    </source>
</evidence>
<dbReference type="PROSITE" id="PS50151">
    <property type="entry name" value="UVR"/>
    <property type="match status" value="1"/>
</dbReference>
<evidence type="ECO:0000256" key="4">
    <source>
        <dbReference type="ARBA" id="ARBA00022881"/>
    </source>
</evidence>
<dbReference type="InterPro" id="IPR001943">
    <property type="entry name" value="UVR_dom"/>
</dbReference>
<proteinExistence type="inferred from homology"/>
<dbReference type="SUPFAM" id="SSF82771">
    <property type="entry name" value="GIY-YIG endonuclease"/>
    <property type="match status" value="1"/>
</dbReference>
<evidence type="ECO:0000256" key="5">
    <source>
        <dbReference type="ARBA" id="ARBA00023204"/>
    </source>
</evidence>
<dbReference type="Pfam" id="PF01541">
    <property type="entry name" value="GIY-YIG"/>
    <property type="match status" value="1"/>
</dbReference>
<dbReference type="InterPro" id="IPR038476">
    <property type="entry name" value="UvrC_RNase_H_dom_sf"/>
</dbReference>
<dbReference type="SMART" id="SM00278">
    <property type="entry name" value="HhH1"/>
    <property type="match status" value="2"/>
</dbReference>
<dbReference type="PROSITE" id="PS50165">
    <property type="entry name" value="UVRC"/>
    <property type="match status" value="1"/>
</dbReference>
<keyword evidence="5 6" id="KW-0234">DNA repair</keyword>
<evidence type="ECO:0000256" key="3">
    <source>
        <dbReference type="ARBA" id="ARBA00022769"/>
    </source>
</evidence>
<dbReference type="RefSeq" id="WP_255377986.1">
    <property type="nucleotide sequence ID" value="NZ_FXWJ01000002.1"/>
</dbReference>
<comment type="similarity">
    <text evidence="6">Belongs to the UvrC family.</text>
</comment>
<evidence type="ECO:0000313" key="10">
    <source>
        <dbReference type="EMBL" id="SMQ66716.1"/>
    </source>
</evidence>
<dbReference type="NCBIfam" id="TIGR00194">
    <property type="entry name" value="uvrC"/>
    <property type="match status" value="1"/>
</dbReference>
<keyword evidence="1 6" id="KW-0963">Cytoplasm</keyword>
<keyword evidence="11" id="KW-1185">Reference proteome</keyword>
<dbReference type="NCBIfam" id="NF001824">
    <property type="entry name" value="PRK00558.1-5"/>
    <property type="match status" value="1"/>
</dbReference>
<dbReference type="Pfam" id="PF14520">
    <property type="entry name" value="HHH_5"/>
    <property type="match status" value="1"/>
</dbReference>